<keyword evidence="1" id="KW-0472">Membrane</keyword>
<dbReference type="Pfam" id="PF10104">
    <property type="entry name" value="Brr6_like_C_C"/>
    <property type="match status" value="1"/>
</dbReference>
<dbReference type="GO" id="GO:0006998">
    <property type="term" value="P:nuclear envelope organization"/>
    <property type="evidence" value="ECO:0007669"/>
    <property type="project" value="InterPro"/>
</dbReference>
<evidence type="ECO:0000256" key="1">
    <source>
        <dbReference type="SAM" id="Phobius"/>
    </source>
</evidence>
<organism evidence="3">
    <name type="scientific">Nosema bombycis</name>
    <name type="common">Microsporidian parasite</name>
    <name type="synonym">Pebrine of silkworm</name>
    <dbReference type="NCBI Taxonomy" id="27978"/>
    <lineage>
        <taxon>Eukaryota</taxon>
        <taxon>Fungi</taxon>
        <taxon>Fungi incertae sedis</taxon>
        <taxon>Microsporidia</taxon>
        <taxon>Nosematidae</taxon>
        <taxon>Nosema</taxon>
    </lineage>
</organism>
<feature type="transmembrane region" description="Helical" evidence="1">
    <location>
        <begin position="90"/>
        <end position="118"/>
    </location>
</feature>
<dbReference type="GO" id="GO:0031965">
    <property type="term" value="C:nuclear membrane"/>
    <property type="evidence" value="ECO:0007669"/>
    <property type="project" value="InterPro"/>
</dbReference>
<dbReference type="GO" id="GO:0055088">
    <property type="term" value="P:lipid homeostasis"/>
    <property type="evidence" value="ECO:0007669"/>
    <property type="project" value="InterPro"/>
</dbReference>
<dbReference type="PANTHER" id="PTHR28136">
    <property type="entry name" value="NUCLEUS EXPORT PROTEIN BRR6"/>
    <property type="match status" value="1"/>
</dbReference>
<dbReference type="OMA" id="CAREYRI"/>
<name>A5JEL8_NOSBO</name>
<proteinExistence type="predicted"/>
<keyword evidence="1" id="KW-0812">Transmembrane</keyword>
<dbReference type="SMART" id="SM01042">
    <property type="entry name" value="Brr6_like_C_C"/>
    <property type="match status" value="1"/>
</dbReference>
<feature type="domain" description="Brl1/Brr6" evidence="2">
    <location>
        <begin position="91"/>
        <end position="214"/>
    </location>
</feature>
<dbReference type="VEuPathDB" id="MicrosporidiaDB:NBO_72g0008"/>
<evidence type="ECO:0000313" key="3">
    <source>
        <dbReference type="EMBL" id="ABO69729.1"/>
    </source>
</evidence>
<dbReference type="InterPro" id="IPR018767">
    <property type="entry name" value="Brl1/Brr6_dom"/>
</dbReference>
<dbReference type="PANTHER" id="PTHR28136:SF1">
    <property type="entry name" value="NUCLEUS EXPORT PROTEIN BRL1"/>
    <property type="match status" value="1"/>
</dbReference>
<dbReference type="InterPro" id="IPR040202">
    <property type="entry name" value="Brl1/Brr6"/>
</dbReference>
<reference evidence="3" key="1">
    <citation type="journal article" date="2007" name="J. Eukaryot. Microbiol.">
        <title>A complete Sec61 complex in Nosema bombycis and its comparative genomics analyses.</title>
        <authorList>
            <person name="Wu Z."/>
            <person name="Li Y."/>
            <person name="Pan G."/>
            <person name="Li C."/>
            <person name="Hu J."/>
            <person name="Liu H."/>
            <person name="Zhou Z."/>
            <person name="Xiang Z."/>
        </authorList>
    </citation>
    <scope>NUCLEOTIDE SEQUENCE</scope>
</reference>
<keyword evidence="1" id="KW-1133">Transmembrane helix</keyword>
<dbReference type="EMBL" id="EF103588">
    <property type="protein sequence ID" value="ABO69729.1"/>
    <property type="molecule type" value="Genomic_DNA"/>
</dbReference>
<dbReference type="AlphaFoldDB" id="A5JEL8"/>
<evidence type="ECO:0000259" key="2">
    <source>
        <dbReference type="SMART" id="SM01042"/>
    </source>
</evidence>
<accession>A5JEL8</accession>
<sequence length="217" mass="25820">MTQMPMEVDLDFKWDTVNKKEHKQSEYLSPLIKRRLEQKKEDPLDCTEIVKYISKKRPCPIKECSDVIKHNPKQSLKFNSLNFLLYLPRLLINCLLIFFDIIFMLLVIYAVLQLFIFIQKDLMHKIKEKKMELNQIVEMAKKNYKINKCERSTRVPALESVCNKWECTINNGSIGYTKVFFEVFGEVIDGFIRKFSVKSSIILIVFFVIYLKFRKIN</sequence>
<protein>
    <recommendedName>
        <fullName evidence="2">Brl1/Brr6 domain-containing protein</fullName>
    </recommendedName>
</protein>